<dbReference type="InterPro" id="IPR015943">
    <property type="entry name" value="WD40/YVTN_repeat-like_dom_sf"/>
</dbReference>
<comment type="similarity">
    <text evidence="4">Belongs to the WD repeat PROPPIN family.</text>
</comment>
<dbReference type="Proteomes" id="UP000799772">
    <property type="component" value="Unassembled WGS sequence"/>
</dbReference>
<accession>A0A9P4IRS0</accession>
<keyword evidence="2" id="KW-0853">WD repeat</keyword>
<dbReference type="PANTHER" id="PTHR11227">
    <property type="entry name" value="WD-REPEAT PROTEIN INTERACTING WITH PHOSPHOINOSIDES WIPI -RELATED"/>
    <property type="match status" value="1"/>
</dbReference>
<organism evidence="6 7">
    <name type="scientific">Rhizodiscina lignyota</name>
    <dbReference type="NCBI Taxonomy" id="1504668"/>
    <lineage>
        <taxon>Eukaryota</taxon>
        <taxon>Fungi</taxon>
        <taxon>Dikarya</taxon>
        <taxon>Ascomycota</taxon>
        <taxon>Pezizomycotina</taxon>
        <taxon>Dothideomycetes</taxon>
        <taxon>Pleosporomycetidae</taxon>
        <taxon>Aulographales</taxon>
        <taxon>Rhizodiscinaceae</taxon>
        <taxon>Rhizodiscina</taxon>
    </lineage>
</organism>
<evidence type="ECO:0000256" key="2">
    <source>
        <dbReference type="ARBA" id="ARBA00022574"/>
    </source>
</evidence>
<evidence type="ECO:0000313" key="6">
    <source>
        <dbReference type="EMBL" id="KAF2103307.1"/>
    </source>
</evidence>
<gene>
    <name evidence="6" type="ORF">NA57DRAFT_63889</name>
</gene>
<name>A0A9P4IRS0_9PEZI</name>
<keyword evidence="7" id="KW-1185">Reference proteome</keyword>
<comment type="caution">
    <text evidence="6">The sequence shown here is derived from an EMBL/GenBank/DDBJ whole genome shotgun (WGS) entry which is preliminary data.</text>
</comment>
<dbReference type="Pfam" id="PF21032">
    <property type="entry name" value="PROPPIN"/>
    <property type="match status" value="2"/>
</dbReference>
<evidence type="ECO:0000256" key="3">
    <source>
        <dbReference type="ARBA" id="ARBA00022737"/>
    </source>
</evidence>
<evidence type="ECO:0000256" key="5">
    <source>
        <dbReference type="SAM" id="MobiDB-lite"/>
    </source>
</evidence>
<comment type="subcellular location">
    <subcellularLocation>
        <location evidence="1">Vacuole membrane</location>
        <topology evidence="1">Peripheral membrane protein</topology>
    </subcellularLocation>
</comment>
<keyword evidence="3" id="KW-0677">Repeat</keyword>
<dbReference type="InterPro" id="IPR048720">
    <property type="entry name" value="PROPPIN"/>
</dbReference>
<dbReference type="SMART" id="SM00320">
    <property type="entry name" value="WD40"/>
    <property type="match status" value="2"/>
</dbReference>
<feature type="region of interest" description="Disordered" evidence="5">
    <location>
        <begin position="264"/>
        <end position="315"/>
    </location>
</feature>
<feature type="compositionally biased region" description="Basic and acidic residues" evidence="5">
    <location>
        <begin position="276"/>
        <end position="288"/>
    </location>
</feature>
<proteinExistence type="inferred from homology"/>
<protein>
    <submittedName>
        <fullName evidence="6">WD40 repeat-like protein</fullName>
    </submittedName>
</protein>
<dbReference type="GO" id="GO:0005774">
    <property type="term" value="C:vacuolar membrane"/>
    <property type="evidence" value="ECO:0007669"/>
    <property type="project" value="UniProtKB-SubCell"/>
</dbReference>
<evidence type="ECO:0000256" key="4">
    <source>
        <dbReference type="ARBA" id="ARBA00025740"/>
    </source>
</evidence>
<dbReference type="OrthoDB" id="1667587at2759"/>
<dbReference type="SUPFAM" id="SSF50978">
    <property type="entry name" value="WD40 repeat-like"/>
    <property type="match status" value="1"/>
</dbReference>
<sequence>MALNFVTFNQDHSVLGVATSKGFRQYTLEPFSKYFEAKEGDVAMMEMLFSTSLVALVLSPRLLRIINTKRQSTICELTFPTRILALRMNRKRLIVVLEGEIYIYDISNMKMLRTLETSPNPNATVALSPSSANNYLVYPLPQKAAPTFAPPAHAPPTGTHIAPTSGEVLIFDATKLESVNVIEAHQAPLSCISLNKEGTLLATASEKGTIIRVFSVPEGQKLFQFRRGSIPARIFCMSFNSTSTLLCVSSATETVHIFRLVTPTKASSSDEPASPTDRDPSMSSRDRSTSPGSEDMDSAAYESSTAVDSISGDRKPLHPTLASMIRRTSQNVGMGIAARVGGYLPKGVTEIWEPQRDFAWAKVPRSAGATAAGPVRTVVAMSGSGPRLMVVSSEGVMFVFNLDLEKGGEGVMESQYS</sequence>
<dbReference type="AlphaFoldDB" id="A0A9P4IRS0"/>
<evidence type="ECO:0000313" key="7">
    <source>
        <dbReference type="Proteomes" id="UP000799772"/>
    </source>
</evidence>
<reference evidence="6" key="1">
    <citation type="journal article" date="2020" name="Stud. Mycol.">
        <title>101 Dothideomycetes genomes: a test case for predicting lifestyles and emergence of pathogens.</title>
        <authorList>
            <person name="Haridas S."/>
            <person name="Albert R."/>
            <person name="Binder M."/>
            <person name="Bloem J."/>
            <person name="Labutti K."/>
            <person name="Salamov A."/>
            <person name="Andreopoulos B."/>
            <person name="Baker S."/>
            <person name="Barry K."/>
            <person name="Bills G."/>
            <person name="Bluhm B."/>
            <person name="Cannon C."/>
            <person name="Castanera R."/>
            <person name="Culley D."/>
            <person name="Daum C."/>
            <person name="Ezra D."/>
            <person name="Gonzalez J."/>
            <person name="Henrissat B."/>
            <person name="Kuo A."/>
            <person name="Liang C."/>
            <person name="Lipzen A."/>
            <person name="Lutzoni F."/>
            <person name="Magnuson J."/>
            <person name="Mondo S."/>
            <person name="Nolan M."/>
            <person name="Ohm R."/>
            <person name="Pangilinan J."/>
            <person name="Park H.-J."/>
            <person name="Ramirez L."/>
            <person name="Alfaro M."/>
            <person name="Sun H."/>
            <person name="Tritt A."/>
            <person name="Yoshinaga Y."/>
            <person name="Zwiers L.-H."/>
            <person name="Turgeon B."/>
            <person name="Goodwin S."/>
            <person name="Spatafora J."/>
            <person name="Crous P."/>
            <person name="Grigoriev I."/>
        </authorList>
    </citation>
    <scope>NUCLEOTIDE SEQUENCE</scope>
    <source>
        <strain evidence="6">CBS 133067</strain>
    </source>
</reference>
<dbReference type="EMBL" id="ML978122">
    <property type="protein sequence ID" value="KAF2103307.1"/>
    <property type="molecule type" value="Genomic_DNA"/>
</dbReference>
<dbReference type="Gene3D" id="2.130.10.10">
    <property type="entry name" value="YVTN repeat-like/Quinoprotein amine dehydrogenase"/>
    <property type="match status" value="1"/>
</dbReference>
<dbReference type="InterPro" id="IPR036322">
    <property type="entry name" value="WD40_repeat_dom_sf"/>
</dbReference>
<evidence type="ECO:0000256" key="1">
    <source>
        <dbReference type="ARBA" id="ARBA00004148"/>
    </source>
</evidence>
<dbReference type="InterPro" id="IPR001680">
    <property type="entry name" value="WD40_rpt"/>
</dbReference>